<dbReference type="Proteomes" id="UP000190274">
    <property type="component" value="Chromosome B"/>
</dbReference>
<name>A0A1G4IS05_9SACH</name>
<dbReference type="GO" id="GO:0007017">
    <property type="term" value="P:microtubule-based process"/>
    <property type="evidence" value="ECO:0007669"/>
    <property type="project" value="InterPro"/>
</dbReference>
<dbReference type="GO" id="GO:0005869">
    <property type="term" value="C:dynactin complex"/>
    <property type="evidence" value="ECO:0007669"/>
    <property type="project" value="InterPro"/>
</dbReference>
<evidence type="ECO:0000313" key="5">
    <source>
        <dbReference type="Proteomes" id="UP000190274"/>
    </source>
</evidence>
<evidence type="ECO:0000256" key="1">
    <source>
        <dbReference type="ARBA" id="ARBA00004496"/>
    </source>
</evidence>
<organism evidence="4 5">
    <name type="scientific">Lachancea dasiensis</name>
    <dbReference type="NCBI Taxonomy" id="1072105"/>
    <lineage>
        <taxon>Eukaryota</taxon>
        <taxon>Fungi</taxon>
        <taxon>Dikarya</taxon>
        <taxon>Ascomycota</taxon>
        <taxon>Saccharomycotina</taxon>
        <taxon>Saccharomycetes</taxon>
        <taxon>Saccharomycetales</taxon>
        <taxon>Saccharomycetaceae</taxon>
        <taxon>Lachancea</taxon>
    </lineage>
</organism>
<gene>
    <name evidence="4" type="ORF">LADA_0B01574G</name>
</gene>
<accession>A0A1G4IS05</accession>
<dbReference type="OrthoDB" id="4977at2759"/>
<dbReference type="EMBL" id="LT598456">
    <property type="protein sequence ID" value="SCU79566.1"/>
    <property type="molecule type" value="Genomic_DNA"/>
</dbReference>
<dbReference type="AlphaFoldDB" id="A0A1G4IS05"/>
<dbReference type="PANTHER" id="PTHR15346">
    <property type="entry name" value="DYNACTIN SUBUNIT"/>
    <property type="match status" value="1"/>
</dbReference>
<comment type="subcellular location">
    <subcellularLocation>
        <location evidence="1">Cytoplasm</location>
    </subcellularLocation>
</comment>
<reference evidence="5" key="1">
    <citation type="submission" date="2016-03" db="EMBL/GenBank/DDBJ databases">
        <authorList>
            <person name="Devillers H."/>
        </authorList>
    </citation>
    <scope>NUCLEOTIDE SEQUENCE [LARGE SCALE GENOMIC DNA]</scope>
</reference>
<evidence type="ECO:0000256" key="2">
    <source>
        <dbReference type="ARBA" id="ARBA00022490"/>
    </source>
</evidence>
<keyword evidence="2" id="KW-0963">Cytoplasm</keyword>
<dbReference type="InterPro" id="IPR028133">
    <property type="entry name" value="Dynamitin"/>
</dbReference>
<sequence>MTTEIIELDDDLLTNGPEDLSRQDTQVIYESRDHEFDCGDDDKCPEREMPDSNNASVLTSALDYDQSRQVFENEVIGIVRDDFSGRGDKLDKTGLKPGICVEDIPVRLAQIKRELQELEYLGDGISAYKPEFDALQKLLTRLDQKLGNQAQSVAAKLVQQSSHDTKKHSTVKLPNISLDYNDAQRIMQLEAQVTDIERKLGVPASGNHQPLITLMNEVYREIKLLKGDESKLKKFQSELTLVSERYENTLLARKASSSALLQKQIQDDMTPNEFKLRSLYDSYKELSMYDQALPHLLLRMKTLNSLYLNTGDSIGTVNALHNSISWISEQTTEWQHMLKEVDKKLDDSEQKSKENMQRMSERLRNAEERINNIQ</sequence>
<protein>
    <submittedName>
        <fullName evidence="4">LADA_0B01574g1_1</fullName>
    </submittedName>
</protein>
<feature type="region of interest" description="Disordered" evidence="3">
    <location>
        <begin position="344"/>
        <end position="374"/>
    </location>
</feature>
<dbReference type="Pfam" id="PF04912">
    <property type="entry name" value="Dynamitin"/>
    <property type="match status" value="1"/>
</dbReference>
<evidence type="ECO:0000313" key="4">
    <source>
        <dbReference type="EMBL" id="SCU79566.1"/>
    </source>
</evidence>
<dbReference type="GO" id="GO:0005737">
    <property type="term" value="C:cytoplasm"/>
    <property type="evidence" value="ECO:0007669"/>
    <property type="project" value="UniProtKB-SubCell"/>
</dbReference>
<dbReference type="STRING" id="1266660.A0A1G4IS05"/>
<keyword evidence="5" id="KW-1185">Reference proteome</keyword>
<proteinExistence type="predicted"/>
<evidence type="ECO:0000256" key="3">
    <source>
        <dbReference type="SAM" id="MobiDB-lite"/>
    </source>
</evidence>